<dbReference type="Proteomes" id="UP000504627">
    <property type="component" value="Unplaced"/>
</dbReference>
<dbReference type="Pfam" id="PF16497">
    <property type="entry name" value="MHC_I_3"/>
    <property type="match status" value="1"/>
</dbReference>
<evidence type="ECO:0000313" key="6">
    <source>
        <dbReference type="RefSeq" id="XP_027588757.2"/>
    </source>
</evidence>
<dbReference type="GO" id="GO:0009897">
    <property type="term" value="C:external side of plasma membrane"/>
    <property type="evidence" value="ECO:0007669"/>
    <property type="project" value="TreeGrafter"/>
</dbReference>
<dbReference type="InterPro" id="IPR011162">
    <property type="entry name" value="MHC_I/II-like_Ag-recog"/>
</dbReference>
<dbReference type="Gene3D" id="2.60.40.10">
    <property type="entry name" value="Immunoglobulins"/>
    <property type="match status" value="1"/>
</dbReference>
<dbReference type="Pfam" id="PF07654">
    <property type="entry name" value="C1-set"/>
    <property type="match status" value="1"/>
</dbReference>
<keyword evidence="1" id="KW-0325">Glycoprotein</keyword>
<dbReference type="InParanoid" id="A0A6J2HMG8"/>
<keyword evidence="2" id="KW-0812">Transmembrane</keyword>
<proteinExistence type="predicted"/>
<reference evidence="6" key="1">
    <citation type="submission" date="2025-08" db="UniProtKB">
        <authorList>
            <consortium name="RefSeq"/>
        </authorList>
    </citation>
    <scope>IDENTIFICATION</scope>
    <source>
        <tissue evidence="6">Muscle</tissue>
    </source>
</reference>
<keyword evidence="2" id="KW-0472">Membrane</keyword>
<dbReference type="InterPro" id="IPR003597">
    <property type="entry name" value="Ig_C1-set"/>
</dbReference>
<sequence length="353" mass="39527">MQPPRCCLLLILLYLFLLSGTWATLQGTFTFRLLQTSTFQNTSFVDTEGIGLLEDIELGSLDKHTWDIHFCQPWVRPALPRSQWDTIDNMIKAYLHNFILLMNEGAIQEDVPYPFVAQTIAGCKLYPNRTSRVFLYVGYNGQDFLSLDTDNATWTLSQDTDLARYVRDVLQNETTLAEVVEGIFKDSCVNALEMFQSYGRAALERQELPVATVFARTPSPHQLLLVCHVTAFYPRPISVAWLRDGHEVPPGPQLNTSPVLPNADLTYQLSSVLAVAPQDGHSYACRVRHRSLGTRSLLVPWGNSPVLLITGLVAGLLGAVALAALLLLCLWRRRKHQGTEESQSRNSILSKEA</sequence>
<evidence type="ECO:0000256" key="2">
    <source>
        <dbReference type="SAM" id="Phobius"/>
    </source>
</evidence>
<dbReference type="GO" id="GO:0005615">
    <property type="term" value="C:extracellular space"/>
    <property type="evidence" value="ECO:0007669"/>
    <property type="project" value="TreeGrafter"/>
</dbReference>
<keyword evidence="5" id="KW-1185">Reference proteome</keyword>
<protein>
    <submittedName>
        <fullName evidence="6">T-cell surface glycoprotein CD1b-3-like</fullName>
    </submittedName>
</protein>
<dbReference type="PANTHER" id="PTHR16675">
    <property type="entry name" value="MHC CLASS I-RELATED"/>
    <property type="match status" value="1"/>
</dbReference>
<dbReference type="SMART" id="SM00407">
    <property type="entry name" value="IGc1"/>
    <property type="match status" value="1"/>
</dbReference>
<dbReference type="GO" id="GO:0071723">
    <property type="term" value="F:lipopeptide binding"/>
    <property type="evidence" value="ECO:0007669"/>
    <property type="project" value="TreeGrafter"/>
</dbReference>
<dbReference type="InterPro" id="IPR003006">
    <property type="entry name" value="Ig/MHC_CS"/>
</dbReference>
<evidence type="ECO:0000313" key="5">
    <source>
        <dbReference type="Proteomes" id="UP000504627"/>
    </source>
</evidence>
<feature type="domain" description="Ig-like" evidence="4">
    <location>
        <begin position="209"/>
        <end position="289"/>
    </location>
</feature>
<feature type="chain" id="PRO_5030157120" evidence="3">
    <location>
        <begin position="24"/>
        <end position="353"/>
    </location>
</feature>
<dbReference type="InterPro" id="IPR037055">
    <property type="entry name" value="MHC_I-like_Ag-recog_sf"/>
</dbReference>
<organism evidence="5 6">
    <name type="scientific">Pipra filicauda</name>
    <name type="common">Wire-tailed manakin</name>
    <dbReference type="NCBI Taxonomy" id="649802"/>
    <lineage>
        <taxon>Eukaryota</taxon>
        <taxon>Metazoa</taxon>
        <taxon>Chordata</taxon>
        <taxon>Craniata</taxon>
        <taxon>Vertebrata</taxon>
        <taxon>Euteleostomi</taxon>
        <taxon>Archelosauria</taxon>
        <taxon>Archosauria</taxon>
        <taxon>Dinosauria</taxon>
        <taxon>Saurischia</taxon>
        <taxon>Theropoda</taxon>
        <taxon>Coelurosauria</taxon>
        <taxon>Aves</taxon>
        <taxon>Neognathae</taxon>
        <taxon>Neoaves</taxon>
        <taxon>Telluraves</taxon>
        <taxon>Australaves</taxon>
        <taxon>Passeriformes</taxon>
        <taxon>Pipridae</taxon>
        <taxon>Pipra</taxon>
    </lineage>
</organism>
<dbReference type="GO" id="GO:0006955">
    <property type="term" value="P:immune response"/>
    <property type="evidence" value="ECO:0007669"/>
    <property type="project" value="TreeGrafter"/>
</dbReference>
<dbReference type="PROSITE" id="PS50835">
    <property type="entry name" value="IG_LIKE"/>
    <property type="match status" value="1"/>
</dbReference>
<dbReference type="GO" id="GO:0030883">
    <property type="term" value="F:endogenous lipid antigen binding"/>
    <property type="evidence" value="ECO:0007669"/>
    <property type="project" value="TreeGrafter"/>
</dbReference>
<dbReference type="RefSeq" id="XP_027588757.2">
    <property type="nucleotide sequence ID" value="XM_027732956.2"/>
</dbReference>
<name>A0A6J2HMG8_9PASS</name>
<dbReference type="GO" id="GO:0030884">
    <property type="term" value="F:exogenous lipid antigen binding"/>
    <property type="evidence" value="ECO:0007669"/>
    <property type="project" value="TreeGrafter"/>
</dbReference>
<evidence type="ECO:0000256" key="3">
    <source>
        <dbReference type="SAM" id="SignalP"/>
    </source>
</evidence>
<evidence type="ECO:0000259" key="4">
    <source>
        <dbReference type="PROSITE" id="PS50835"/>
    </source>
</evidence>
<dbReference type="InterPro" id="IPR013783">
    <property type="entry name" value="Ig-like_fold"/>
</dbReference>
<gene>
    <name evidence="6" type="primary">LOC113994205</name>
</gene>
<keyword evidence="3" id="KW-0732">Signal</keyword>
<dbReference type="SUPFAM" id="SSF48726">
    <property type="entry name" value="Immunoglobulin"/>
    <property type="match status" value="1"/>
</dbReference>
<evidence type="ECO:0000256" key="1">
    <source>
        <dbReference type="ARBA" id="ARBA00023180"/>
    </source>
</evidence>
<dbReference type="GO" id="GO:0048007">
    <property type="term" value="P:antigen processing and presentation, exogenous lipid antigen via MHC class Ib"/>
    <property type="evidence" value="ECO:0007669"/>
    <property type="project" value="TreeGrafter"/>
</dbReference>
<dbReference type="GO" id="GO:0048006">
    <property type="term" value="P:antigen processing and presentation, endogenous lipid antigen via MHC class Ib"/>
    <property type="evidence" value="ECO:0007669"/>
    <property type="project" value="TreeGrafter"/>
</dbReference>
<dbReference type="Gene3D" id="3.30.500.10">
    <property type="entry name" value="MHC class I-like antigen recognition-like"/>
    <property type="match status" value="1"/>
</dbReference>
<dbReference type="GO" id="GO:0001916">
    <property type="term" value="P:positive regulation of T cell mediated cytotoxicity"/>
    <property type="evidence" value="ECO:0007669"/>
    <property type="project" value="TreeGrafter"/>
</dbReference>
<dbReference type="InterPro" id="IPR036179">
    <property type="entry name" value="Ig-like_dom_sf"/>
</dbReference>
<dbReference type="AlphaFoldDB" id="A0A6J2HMG8"/>
<feature type="transmembrane region" description="Helical" evidence="2">
    <location>
        <begin position="306"/>
        <end position="331"/>
    </location>
</feature>
<dbReference type="PANTHER" id="PTHR16675:SF160">
    <property type="entry name" value="T-CELL SURFACE GLYCOPROTEIN CD1A"/>
    <property type="match status" value="1"/>
</dbReference>
<dbReference type="InterPro" id="IPR050208">
    <property type="entry name" value="MHC_class-I_related"/>
</dbReference>
<accession>A0A6J2HMG8</accession>
<dbReference type="GeneID" id="113994205"/>
<dbReference type="InterPro" id="IPR007110">
    <property type="entry name" value="Ig-like_dom"/>
</dbReference>
<dbReference type="SUPFAM" id="SSF54452">
    <property type="entry name" value="MHC antigen-recognition domain"/>
    <property type="match status" value="1"/>
</dbReference>
<dbReference type="InterPro" id="IPR011161">
    <property type="entry name" value="MHC_I-like_Ag-recog"/>
</dbReference>
<keyword evidence="2" id="KW-1133">Transmembrane helix</keyword>
<feature type="signal peptide" evidence="3">
    <location>
        <begin position="1"/>
        <end position="23"/>
    </location>
</feature>
<dbReference type="PROSITE" id="PS00290">
    <property type="entry name" value="IG_MHC"/>
    <property type="match status" value="1"/>
</dbReference>